<name>A0AA36C3K4_9BILA</name>
<dbReference type="Proteomes" id="UP001177023">
    <property type="component" value="Unassembled WGS sequence"/>
</dbReference>
<protein>
    <submittedName>
        <fullName evidence="1">Uncharacterized protein</fullName>
    </submittedName>
</protein>
<feature type="non-terminal residue" evidence="1">
    <location>
        <position position="1"/>
    </location>
</feature>
<reference evidence="1" key="1">
    <citation type="submission" date="2023-06" db="EMBL/GenBank/DDBJ databases">
        <authorList>
            <person name="Delattre M."/>
        </authorList>
    </citation>
    <scope>NUCLEOTIDE SEQUENCE</scope>
    <source>
        <strain evidence="1">AF72</strain>
    </source>
</reference>
<evidence type="ECO:0000313" key="2">
    <source>
        <dbReference type="Proteomes" id="UP001177023"/>
    </source>
</evidence>
<proteinExistence type="predicted"/>
<dbReference type="AlphaFoldDB" id="A0AA36C3K4"/>
<feature type="non-terminal residue" evidence="1">
    <location>
        <position position="89"/>
    </location>
</feature>
<keyword evidence="2" id="KW-1185">Reference proteome</keyword>
<organism evidence="1 2">
    <name type="scientific">Mesorhabditis spiculigera</name>
    <dbReference type="NCBI Taxonomy" id="96644"/>
    <lineage>
        <taxon>Eukaryota</taxon>
        <taxon>Metazoa</taxon>
        <taxon>Ecdysozoa</taxon>
        <taxon>Nematoda</taxon>
        <taxon>Chromadorea</taxon>
        <taxon>Rhabditida</taxon>
        <taxon>Rhabditina</taxon>
        <taxon>Rhabditomorpha</taxon>
        <taxon>Rhabditoidea</taxon>
        <taxon>Rhabditidae</taxon>
        <taxon>Mesorhabditinae</taxon>
        <taxon>Mesorhabditis</taxon>
    </lineage>
</organism>
<accession>A0AA36C3K4</accession>
<gene>
    <name evidence="1" type="ORF">MSPICULIGERA_LOCUS508</name>
</gene>
<dbReference type="EMBL" id="CATQJA010000093">
    <property type="protein sequence ID" value="CAJ0557750.1"/>
    <property type="molecule type" value="Genomic_DNA"/>
</dbReference>
<sequence length="89" mass="10629">GAFFNNYLRDADRPWINVSKPAPDRRSYEPREPRYPVRERFEREEHPPSAREVNPPIFDEFSLRTFPGKRQPYVYKDLDAVDDNVATIF</sequence>
<comment type="caution">
    <text evidence="1">The sequence shown here is derived from an EMBL/GenBank/DDBJ whole genome shotgun (WGS) entry which is preliminary data.</text>
</comment>
<evidence type="ECO:0000313" key="1">
    <source>
        <dbReference type="EMBL" id="CAJ0557750.1"/>
    </source>
</evidence>